<reference evidence="6" key="3">
    <citation type="submission" date="2016-08" db="EMBL/GenBank/DDBJ databases">
        <title>Sequencing, Assembly and Comparative Genomics of S. aureofaciens ATCC 10762.</title>
        <authorList>
            <person name="Gradnigo J.S."/>
            <person name="Johnson N."/>
            <person name="Somerville G.A."/>
        </authorList>
    </citation>
    <scope>NUCLEOTIDE SEQUENCE [LARGE SCALE GENOMIC DNA]</scope>
    <source>
        <strain evidence="6">ATCC 10762</strain>
    </source>
</reference>
<dbReference type="PANTHER" id="PTHR48097:SF9">
    <property type="entry name" value="L-THREONINE ALDOLASE"/>
    <property type="match status" value="1"/>
</dbReference>
<proteinExistence type="inferred from homology"/>
<evidence type="ECO:0000256" key="3">
    <source>
        <dbReference type="ARBA" id="ARBA00022898"/>
    </source>
</evidence>
<dbReference type="GO" id="GO:0006567">
    <property type="term" value="P:L-threonine catabolic process"/>
    <property type="evidence" value="ECO:0007669"/>
    <property type="project" value="TreeGrafter"/>
</dbReference>
<accession>A0A8H9LL23</accession>
<gene>
    <name evidence="5" type="ORF">GCM10010502_07160</name>
    <name evidence="6" type="ORF">HS99_0012335</name>
</gene>
<dbReference type="InterPro" id="IPR015422">
    <property type="entry name" value="PyrdxlP-dep_Trfase_small"/>
</dbReference>
<dbReference type="RefSeq" id="WP_030597927.1">
    <property type="nucleotide sequence ID" value="NZ_BMUB01000002.1"/>
</dbReference>
<dbReference type="Proteomes" id="UP000610124">
    <property type="component" value="Unassembled WGS sequence"/>
</dbReference>
<keyword evidence="7" id="KW-1185">Reference proteome</keyword>
<dbReference type="InterPro" id="IPR001597">
    <property type="entry name" value="ArAA_b-elim_lyase/Thr_aldolase"/>
</dbReference>
<evidence type="ECO:0000259" key="4">
    <source>
        <dbReference type="Pfam" id="PF01212"/>
    </source>
</evidence>
<sequence length="377" mass="40847">MTHDDQIDWGRLRAARRACTRLLSGSRPLTIHERLTALTAAVEPDVRPDFYGDGGPVGELEERTAALLGTEDAVLFPTGTMAQQVALRYHAERAGNRAVALHPLSHIERHERHAHTQLTGLRGLWPTTEQRQPTPEELRALGEPFGTLVVELPLRDPGYILPTWDELTELTAAARESGARVHFDGARLWNTTAHFGKRLDEIAALADSVYVSFYKDLGGISGAALAGNKALTAYARTWRHRYGGQLYQQWPAALSALSGLDTELPRLAGYTAHAATLVPALAALPGARVHPAAPPTHEFQLWLPHSAKTLNAAALALAEQEKTWFLDWTDAAPGLAMAEVSLEGPAQDWTPQEVTEVGLRLLELVAAGSGGPAARQA</sequence>
<accession>A0A1E7MYQ7</accession>
<name>A0A1E7MYQ7_KITAU</name>
<reference evidence="5" key="1">
    <citation type="journal article" date="2014" name="Int. J. Syst. Evol. Microbiol.">
        <title>Complete genome sequence of Corynebacterium casei LMG S-19264T (=DSM 44701T), isolated from a smear-ripened cheese.</title>
        <authorList>
            <consortium name="US DOE Joint Genome Institute (JGI-PGF)"/>
            <person name="Walter F."/>
            <person name="Albersmeier A."/>
            <person name="Kalinowski J."/>
            <person name="Ruckert C."/>
        </authorList>
    </citation>
    <scope>NUCLEOTIDE SEQUENCE</scope>
    <source>
        <strain evidence="5">JCM 4434</strain>
    </source>
</reference>
<dbReference type="InterPro" id="IPR015421">
    <property type="entry name" value="PyrdxlP-dep_Trfase_major"/>
</dbReference>
<dbReference type="OrthoDB" id="9774495at2"/>
<dbReference type="KEGG" id="kau:B6264_17560"/>
<dbReference type="GO" id="GO:0006545">
    <property type="term" value="P:glycine biosynthetic process"/>
    <property type="evidence" value="ECO:0007669"/>
    <property type="project" value="TreeGrafter"/>
</dbReference>
<reference evidence="5" key="5">
    <citation type="submission" date="2020-09" db="EMBL/GenBank/DDBJ databases">
        <authorList>
            <person name="Sun Q."/>
            <person name="Ohkuma M."/>
        </authorList>
    </citation>
    <scope>NUCLEOTIDE SEQUENCE</scope>
    <source>
        <strain evidence="5">JCM 4434</strain>
    </source>
</reference>
<comment type="similarity">
    <text evidence="2">Belongs to the threonine aldolase family.</text>
</comment>
<dbReference type="Gene3D" id="3.90.1150.10">
    <property type="entry name" value="Aspartate Aminotransferase, domain 1"/>
    <property type="match status" value="1"/>
</dbReference>
<protein>
    <submittedName>
        <fullName evidence="6">Threonine aldolase</fullName>
    </submittedName>
</protein>
<dbReference type="GO" id="GO:0008732">
    <property type="term" value="F:L-allo-threonine aldolase activity"/>
    <property type="evidence" value="ECO:0007669"/>
    <property type="project" value="TreeGrafter"/>
</dbReference>
<dbReference type="PANTHER" id="PTHR48097">
    <property type="entry name" value="L-THREONINE ALDOLASE-RELATED"/>
    <property type="match status" value="1"/>
</dbReference>
<keyword evidence="3" id="KW-0663">Pyridoxal phosphate</keyword>
<dbReference type="Proteomes" id="UP000037395">
    <property type="component" value="Unassembled WGS sequence"/>
</dbReference>
<dbReference type="AlphaFoldDB" id="A0A1E7MYQ7"/>
<dbReference type="GeneID" id="97483891"/>
<reference evidence="7" key="4">
    <citation type="submission" date="2016-08" db="EMBL/GenBank/DDBJ databases">
        <title>Sequencing, assembly and comparative genomics of S. aureofaciens ATCC 10762.</title>
        <authorList>
            <person name="Gradnigo J.S."/>
            <person name="Johnson N."/>
            <person name="Somerville G.A."/>
        </authorList>
    </citation>
    <scope>NUCLEOTIDE SEQUENCE [LARGE SCALE GENOMIC DNA]</scope>
    <source>
        <strain evidence="7">ATCC 10762 / DSM 40127 / CCM 3239 / JCM 4008 / LMG 5968 / NBRC 12843 / NCIMB 8234 / A-377</strain>
    </source>
</reference>
<dbReference type="EMBL" id="BMUB01000002">
    <property type="protein sequence ID" value="GGU59386.1"/>
    <property type="molecule type" value="Genomic_DNA"/>
</dbReference>
<comment type="cofactor">
    <cofactor evidence="1">
        <name>pyridoxal 5'-phosphate</name>
        <dbReference type="ChEBI" id="CHEBI:597326"/>
    </cofactor>
</comment>
<organism evidence="6 7">
    <name type="scientific">Kitasatospora aureofaciens</name>
    <name type="common">Streptomyces aureofaciens</name>
    <dbReference type="NCBI Taxonomy" id="1894"/>
    <lineage>
        <taxon>Bacteria</taxon>
        <taxon>Bacillati</taxon>
        <taxon>Actinomycetota</taxon>
        <taxon>Actinomycetes</taxon>
        <taxon>Kitasatosporales</taxon>
        <taxon>Streptomycetaceae</taxon>
        <taxon>Kitasatospora</taxon>
    </lineage>
</organism>
<reference evidence="6 7" key="2">
    <citation type="submission" date="2014-07" db="EMBL/GenBank/DDBJ databases">
        <authorList>
            <person name="Zhang J.E."/>
            <person name="Yang H."/>
            <person name="Guo J."/>
            <person name="Deng Z."/>
            <person name="Luo H."/>
            <person name="Luo M."/>
            <person name="Zhao B."/>
        </authorList>
    </citation>
    <scope>NUCLEOTIDE SEQUENCE [LARGE SCALE GENOMIC DNA]</scope>
    <source>
        <strain evidence="6">ATCC 10762</strain>
        <strain evidence="7">ATCC 10762 / DSM 40127 / CCM 3239 / JCM 4008 / LMG 5968 / NBRC 12843 / NCIMB 8234 / A-377</strain>
    </source>
</reference>
<evidence type="ECO:0000313" key="6">
    <source>
        <dbReference type="EMBL" id="OEV33373.1"/>
    </source>
</evidence>
<dbReference type="InterPro" id="IPR015424">
    <property type="entry name" value="PyrdxlP-dep_Trfase"/>
</dbReference>
<evidence type="ECO:0000313" key="7">
    <source>
        <dbReference type="Proteomes" id="UP000037395"/>
    </source>
</evidence>
<dbReference type="Pfam" id="PF01212">
    <property type="entry name" value="Beta_elim_lyase"/>
    <property type="match status" value="1"/>
</dbReference>
<comment type="caution">
    <text evidence="6">The sequence shown here is derived from an EMBL/GenBank/DDBJ whole genome shotgun (WGS) entry which is preliminary data.</text>
</comment>
<evidence type="ECO:0000256" key="1">
    <source>
        <dbReference type="ARBA" id="ARBA00001933"/>
    </source>
</evidence>
<evidence type="ECO:0000256" key="2">
    <source>
        <dbReference type="ARBA" id="ARBA00006966"/>
    </source>
</evidence>
<evidence type="ECO:0000313" key="5">
    <source>
        <dbReference type="EMBL" id="GGU59386.1"/>
    </source>
</evidence>
<dbReference type="GO" id="GO:0005829">
    <property type="term" value="C:cytosol"/>
    <property type="evidence" value="ECO:0007669"/>
    <property type="project" value="TreeGrafter"/>
</dbReference>
<dbReference type="SUPFAM" id="SSF53383">
    <property type="entry name" value="PLP-dependent transferases"/>
    <property type="match status" value="1"/>
</dbReference>
<dbReference type="EMBL" id="JPRF03000065">
    <property type="protein sequence ID" value="OEV33373.1"/>
    <property type="molecule type" value="Genomic_DNA"/>
</dbReference>
<feature type="domain" description="Aromatic amino acid beta-eliminating lyase/threonine aldolase" evidence="4">
    <location>
        <begin position="49"/>
        <end position="297"/>
    </location>
</feature>
<dbReference type="Gene3D" id="3.40.640.10">
    <property type="entry name" value="Type I PLP-dependent aspartate aminotransferase-like (Major domain)"/>
    <property type="match status" value="1"/>
</dbReference>